<accession>A0AAD9VGF8</accession>
<dbReference type="Proteomes" id="UP001249851">
    <property type="component" value="Unassembled WGS sequence"/>
</dbReference>
<dbReference type="EMBL" id="JARQWQ010000003">
    <property type="protein sequence ID" value="KAK2573032.1"/>
    <property type="molecule type" value="Genomic_DNA"/>
</dbReference>
<gene>
    <name evidence="2" type="ORF">P5673_002062</name>
</gene>
<dbReference type="AlphaFoldDB" id="A0AAD9VGF8"/>
<evidence type="ECO:0000313" key="2">
    <source>
        <dbReference type="EMBL" id="KAK2573032.1"/>
    </source>
</evidence>
<name>A0AAD9VGF8_ACRCE</name>
<keyword evidence="3" id="KW-1185">Reference proteome</keyword>
<evidence type="ECO:0000313" key="3">
    <source>
        <dbReference type="Proteomes" id="UP001249851"/>
    </source>
</evidence>
<reference evidence="2" key="2">
    <citation type="journal article" date="2023" name="Science">
        <title>Genomic signatures of disease resistance in endangered staghorn corals.</title>
        <authorList>
            <person name="Vollmer S.V."/>
            <person name="Selwyn J.D."/>
            <person name="Despard B.A."/>
            <person name="Roesel C.L."/>
        </authorList>
    </citation>
    <scope>NUCLEOTIDE SEQUENCE</scope>
    <source>
        <strain evidence="2">K2</strain>
    </source>
</reference>
<reference evidence="2" key="1">
    <citation type="journal article" date="2023" name="G3 (Bethesda)">
        <title>Whole genome assembly and annotation of the endangered Caribbean coral Acropora cervicornis.</title>
        <authorList>
            <person name="Selwyn J.D."/>
            <person name="Vollmer S.V."/>
        </authorList>
    </citation>
    <scope>NUCLEOTIDE SEQUENCE</scope>
    <source>
        <strain evidence="2">K2</strain>
    </source>
</reference>
<keyword evidence="1" id="KW-0732">Signal</keyword>
<proteinExistence type="predicted"/>
<sequence>MLLMTRLFLSFFSGTNFKVSNNRRETKRELLRDSTNIETKNKAQTIERLIELTDAGPGVGVSSAVWRWRLLERARIHNTNKVLRIHRAREDSGQNEAERLNARMGDNLCDGGSLKWQVYKPLHGLSEEEVRSLTSSEVEDHRQKNMEKNAWTESEEVCLRIDDSPAPQGFISAFLVDKPENLFFINQDYMLQYHKA</sequence>
<protein>
    <submittedName>
        <fullName evidence="2">Uncharacterized protein</fullName>
    </submittedName>
</protein>
<organism evidence="2 3">
    <name type="scientific">Acropora cervicornis</name>
    <name type="common">Staghorn coral</name>
    <dbReference type="NCBI Taxonomy" id="6130"/>
    <lineage>
        <taxon>Eukaryota</taxon>
        <taxon>Metazoa</taxon>
        <taxon>Cnidaria</taxon>
        <taxon>Anthozoa</taxon>
        <taxon>Hexacorallia</taxon>
        <taxon>Scleractinia</taxon>
        <taxon>Astrocoeniina</taxon>
        <taxon>Acroporidae</taxon>
        <taxon>Acropora</taxon>
    </lineage>
</organism>
<feature type="chain" id="PRO_5041904877" evidence="1">
    <location>
        <begin position="18"/>
        <end position="196"/>
    </location>
</feature>
<evidence type="ECO:0000256" key="1">
    <source>
        <dbReference type="SAM" id="SignalP"/>
    </source>
</evidence>
<comment type="caution">
    <text evidence="2">The sequence shown here is derived from an EMBL/GenBank/DDBJ whole genome shotgun (WGS) entry which is preliminary data.</text>
</comment>
<feature type="signal peptide" evidence="1">
    <location>
        <begin position="1"/>
        <end position="17"/>
    </location>
</feature>